<evidence type="ECO:0000256" key="1">
    <source>
        <dbReference type="ARBA" id="ARBA00023125"/>
    </source>
</evidence>
<accession>A0ABP4JXE8</accession>
<dbReference type="InterPro" id="IPR011010">
    <property type="entry name" value="DNA_brk_join_enz"/>
</dbReference>
<reference evidence="5" key="1">
    <citation type="journal article" date="2019" name="Int. J. Syst. Evol. Microbiol.">
        <title>The Global Catalogue of Microorganisms (GCM) 10K type strain sequencing project: providing services to taxonomists for standard genome sequencing and annotation.</title>
        <authorList>
            <consortium name="The Broad Institute Genomics Platform"/>
            <consortium name="The Broad Institute Genome Sequencing Center for Infectious Disease"/>
            <person name="Wu L."/>
            <person name="Ma J."/>
        </authorList>
    </citation>
    <scope>NUCLEOTIDE SEQUENCE [LARGE SCALE GENOMIC DNA]</scope>
    <source>
        <strain evidence="5">JCM 11756</strain>
    </source>
</reference>
<sequence length="466" mass="53922">MPYAEQRGNTWRVRWNTGKKHPVTGRWLYDSQGGFTTRDEAIAYGLDRESDVRNDRYISRRDGSLPMSEYCKTWPDTQDVGHLRRRALKSMIRLYIEPRWGDTAIADIKASAVRAWKMWLEDQPNIGEDYSREIFGVFSMMMDDAVEDGLRLSSPVQKKRRRGRYKKKPRERKREMRIEDVHQLACNALTYWGFPGYVFILTMAFTGMRPGELYALRREYCHPGWPATDPRHDPAEEVRYEEDMERYAGEEPMPAIRVEWQHQRDEDGELKLFPPKYGSRRTLVVPQFLAELLALLLKSHDSEWVFPSINGGELANANFSYAYWRKIADGQPEVETFTRVRGGRVQTVTSRRPLPEIPAVKNWAGKRLYLLRHGHKEWLDEDGHSRIASESRMGHEVAGVEGLYANVTPAMEQRIADTLQGRWLRFVESLPSDWAPSSPTPLPVDLGEWMNAQVKAAQSAQTETGS</sequence>
<dbReference type="Gene3D" id="1.10.443.10">
    <property type="entry name" value="Intergrase catalytic core"/>
    <property type="match status" value="1"/>
</dbReference>
<evidence type="ECO:0000313" key="4">
    <source>
        <dbReference type="EMBL" id="GAA1431643.1"/>
    </source>
</evidence>
<dbReference type="InterPro" id="IPR013762">
    <property type="entry name" value="Integrase-like_cat_sf"/>
</dbReference>
<proteinExistence type="predicted"/>
<keyword evidence="3" id="KW-0472">Membrane</keyword>
<keyword evidence="2" id="KW-0233">DNA recombination</keyword>
<evidence type="ECO:0000256" key="3">
    <source>
        <dbReference type="SAM" id="Phobius"/>
    </source>
</evidence>
<dbReference type="InterPro" id="IPR010998">
    <property type="entry name" value="Integrase_recombinase_N"/>
</dbReference>
<dbReference type="Proteomes" id="UP001500973">
    <property type="component" value="Unassembled WGS sequence"/>
</dbReference>
<gene>
    <name evidence="4" type="ORF">GCM10009601_51040</name>
</gene>
<feature type="transmembrane region" description="Helical" evidence="3">
    <location>
        <begin position="189"/>
        <end position="208"/>
    </location>
</feature>
<keyword evidence="5" id="KW-1185">Reference proteome</keyword>
<protein>
    <recommendedName>
        <fullName evidence="6">Integrase</fullName>
    </recommendedName>
</protein>
<dbReference type="SUPFAM" id="SSF56349">
    <property type="entry name" value="DNA breaking-rejoining enzymes"/>
    <property type="match status" value="1"/>
</dbReference>
<dbReference type="Gene3D" id="1.10.150.130">
    <property type="match status" value="1"/>
</dbReference>
<evidence type="ECO:0000256" key="2">
    <source>
        <dbReference type="ARBA" id="ARBA00023172"/>
    </source>
</evidence>
<evidence type="ECO:0000313" key="5">
    <source>
        <dbReference type="Proteomes" id="UP001500973"/>
    </source>
</evidence>
<name>A0ABP4JXE8_9ACTN</name>
<keyword evidence="3" id="KW-1133">Transmembrane helix</keyword>
<evidence type="ECO:0008006" key="6">
    <source>
        <dbReference type="Google" id="ProtNLM"/>
    </source>
</evidence>
<comment type="caution">
    <text evidence="4">The sequence shown here is derived from an EMBL/GenBank/DDBJ whole genome shotgun (WGS) entry which is preliminary data.</text>
</comment>
<dbReference type="RefSeq" id="WP_344015484.1">
    <property type="nucleotide sequence ID" value="NZ_BAAAIZ010000090.1"/>
</dbReference>
<keyword evidence="3" id="KW-0812">Transmembrane</keyword>
<keyword evidence="1" id="KW-0238">DNA-binding</keyword>
<organism evidence="4 5">
    <name type="scientific">Streptomyces thermospinosisporus</name>
    <dbReference type="NCBI Taxonomy" id="161482"/>
    <lineage>
        <taxon>Bacteria</taxon>
        <taxon>Bacillati</taxon>
        <taxon>Actinomycetota</taxon>
        <taxon>Actinomycetes</taxon>
        <taxon>Kitasatosporales</taxon>
        <taxon>Streptomycetaceae</taxon>
        <taxon>Streptomyces</taxon>
    </lineage>
</organism>
<dbReference type="EMBL" id="BAAAIZ010000090">
    <property type="protein sequence ID" value="GAA1431643.1"/>
    <property type="molecule type" value="Genomic_DNA"/>
</dbReference>